<feature type="domain" description="Glycoside hydrolase family 65 N-terminal" evidence="3">
    <location>
        <begin position="46"/>
        <end position="309"/>
    </location>
</feature>
<organism evidence="4 5">
    <name type="scientific">Candidatus Segetimicrobium genomatis</name>
    <dbReference type="NCBI Taxonomy" id="2569760"/>
    <lineage>
        <taxon>Bacteria</taxon>
        <taxon>Bacillati</taxon>
        <taxon>Candidatus Sysuimicrobiota</taxon>
        <taxon>Candidatus Sysuimicrobiia</taxon>
        <taxon>Candidatus Sysuimicrobiales</taxon>
        <taxon>Candidatus Segetimicrobiaceae</taxon>
        <taxon>Candidatus Segetimicrobium</taxon>
    </lineage>
</organism>
<dbReference type="Pfam" id="PF03632">
    <property type="entry name" value="Glyco_hydro_65m"/>
    <property type="match status" value="1"/>
</dbReference>
<dbReference type="InterPro" id="IPR008928">
    <property type="entry name" value="6-hairpin_glycosidase_sf"/>
</dbReference>
<dbReference type="Gene3D" id="2.70.98.40">
    <property type="entry name" value="Glycoside hydrolase, family 65, N-terminal domain"/>
    <property type="match status" value="1"/>
</dbReference>
<dbReference type="Pfam" id="PF03636">
    <property type="entry name" value="Glyco_hydro_65N"/>
    <property type="match status" value="1"/>
</dbReference>
<dbReference type="Gene3D" id="2.60.420.10">
    <property type="entry name" value="Maltose phosphorylase, domain 3"/>
    <property type="match status" value="1"/>
</dbReference>
<reference evidence="4 5" key="1">
    <citation type="journal article" date="2019" name="Nat. Microbiol.">
        <title>Mediterranean grassland soil C-N compound turnover is dependent on rainfall and depth, and is mediated by genomically divergent microorganisms.</title>
        <authorList>
            <person name="Diamond S."/>
            <person name="Andeer P.F."/>
            <person name="Li Z."/>
            <person name="Crits-Christoph A."/>
            <person name="Burstein D."/>
            <person name="Anantharaman K."/>
            <person name="Lane K.R."/>
            <person name="Thomas B.C."/>
            <person name="Pan C."/>
            <person name="Northen T.R."/>
            <person name="Banfield J.F."/>
        </authorList>
    </citation>
    <scope>NUCLEOTIDE SEQUENCE [LARGE SCALE GENOMIC DNA]</scope>
    <source>
        <strain evidence="4">NP_3</strain>
    </source>
</reference>
<protein>
    <submittedName>
        <fullName evidence="4">Glycoside hydrolase family 65 protein</fullName>
    </submittedName>
</protein>
<dbReference type="AlphaFoldDB" id="A0A537K7A7"/>
<dbReference type="InterPro" id="IPR005195">
    <property type="entry name" value="Glyco_hydro_65_M"/>
</dbReference>
<feature type="chain" id="PRO_5022041101" evidence="1">
    <location>
        <begin position="24"/>
        <end position="761"/>
    </location>
</feature>
<accession>A0A537K7A7</accession>
<dbReference type="Proteomes" id="UP000318509">
    <property type="component" value="Unassembled WGS sequence"/>
</dbReference>
<dbReference type="Gene3D" id="1.50.10.10">
    <property type="match status" value="1"/>
</dbReference>
<evidence type="ECO:0000259" key="2">
    <source>
        <dbReference type="Pfam" id="PF03632"/>
    </source>
</evidence>
<proteinExistence type="predicted"/>
<dbReference type="InterPro" id="IPR005196">
    <property type="entry name" value="Glyco_hydro_65_N"/>
</dbReference>
<keyword evidence="4" id="KW-0378">Hydrolase</keyword>
<evidence type="ECO:0000313" key="4">
    <source>
        <dbReference type="EMBL" id="TMI91422.1"/>
    </source>
</evidence>
<evidence type="ECO:0000256" key="1">
    <source>
        <dbReference type="SAM" id="SignalP"/>
    </source>
</evidence>
<dbReference type="InterPro" id="IPR011013">
    <property type="entry name" value="Gal_mutarotase_sf_dom"/>
</dbReference>
<dbReference type="InterPro" id="IPR012341">
    <property type="entry name" value="6hp_glycosidase-like_sf"/>
</dbReference>
<dbReference type="SUPFAM" id="SSF74650">
    <property type="entry name" value="Galactose mutarotase-like"/>
    <property type="match status" value="1"/>
</dbReference>
<sequence>MKSAAVCCWPLAALLLGPRIAQAAALADFQLSATEQNFALYFPTYLANGFFSAQSSLRGTDATLAQMVGLMDYTPGDVSRPAAIPSWTEIDYFDGAAWLNQTAVTPAVLQHYRQTLDMRDGVLTTRYVWRNGGHFSRIAVTTFVSETATRLAATSLSITPDFAGQVRLRFTLRPWPAPAHRFALAKLSLPETKQAVAAAYRLALPSQTALLSQVLKPPTPTAANRAAIWYPGEVEIQSTGASEAERLLWIRGRAVNGAEMAEAAAIALPEGLRGLRVKVAHSPQLVALEIEMTVEQGRSYTFTKYVAVGRDLAGGSIEEEVHGAKAARAATLDTLLANHRTAWHDLWKSDILVDGDPDLQRAIHSDLFYLLENTSVDTDWPIAACGFSPNYFYHVFWDNDSWDFPPLLLLHPERAKSQVMFRYRTLAAAEARARAYGYQGAMFPWEADPGRGTDETPYFAHENADQEIHVNADVAIAQWQYYLASGDLDWLRRYGYPVIRATAEFWASRVVYRPEKDRYEILHVTSPDEAYTNVANDSFTNAAAQRNLLIATAAAKVLGVTPEAKWEQIAQQLYIPFSRQEQRHLDFDESIPHDKHTWMGSSISWLGYPQLDLPMSEQVRRNDFRFAVRSLRELTPDANAMLLAMLSVEAAELGDEAGSYKWLQGNEGGFLKPPFNVRSETVLNNTTYILATSGGFLQNFLYGFTGLRITDGGLAPGFKPVLPAAWKAVTLKNIFFRAQRFDYVLSRDPSGKVQASRHPVR</sequence>
<dbReference type="GO" id="GO:0016757">
    <property type="term" value="F:glycosyltransferase activity"/>
    <property type="evidence" value="ECO:0007669"/>
    <property type="project" value="UniProtKB-ARBA"/>
</dbReference>
<evidence type="ECO:0000313" key="5">
    <source>
        <dbReference type="Proteomes" id="UP000318509"/>
    </source>
</evidence>
<dbReference type="SUPFAM" id="SSF48208">
    <property type="entry name" value="Six-hairpin glycosidases"/>
    <property type="match status" value="1"/>
</dbReference>
<dbReference type="InterPro" id="IPR037018">
    <property type="entry name" value="GH65_N"/>
</dbReference>
<name>A0A537K7A7_9BACT</name>
<dbReference type="GO" id="GO:0004553">
    <property type="term" value="F:hydrolase activity, hydrolyzing O-glycosyl compounds"/>
    <property type="evidence" value="ECO:0007669"/>
    <property type="project" value="TreeGrafter"/>
</dbReference>
<keyword evidence="1" id="KW-0732">Signal</keyword>
<dbReference type="PANTHER" id="PTHR11051:SF8">
    <property type="entry name" value="PROTEIN-GLUCOSYLGALACTOSYLHYDROXYLYSINE GLUCOSIDASE"/>
    <property type="match status" value="1"/>
</dbReference>
<evidence type="ECO:0000259" key="3">
    <source>
        <dbReference type="Pfam" id="PF03636"/>
    </source>
</evidence>
<dbReference type="EMBL" id="VBAK01000094">
    <property type="protein sequence ID" value="TMI91422.1"/>
    <property type="molecule type" value="Genomic_DNA"/>
</dbReference>
<dbReference type="GO" id="GO:0030246">
    <property type="term" value="F:carbohydrate binding"/>
    <property type="evidence" value="ECO:0007669"/>
    <property type="project" value="InterPro"/>
</dbReference>
<dbReference type="GO" id="GO:0005975">
    <property type="term" value="P:carbohydrate metabolic process"/>
    <property type="evidence" value="ECO:0007669"/>
    <property type="project" value="InterPro"/>
</dbReference>
<feature type="domain" description="Glycoside hydrolase family 65 central catalytic" evidence="2">
    <location>
        <begin position="367"/>
        <end position="598"/>
    </location>
</feature>
<dbReference type="PANTHER" id="PTHR11051">
    <property type="entry name" value="GLYCOSYL HYDROLASE-RELATED"/>
    <property type="match status" value="1"/>
</dbReference>
<comment type="caution">
    <text evidence="4">The sequence shown here is derived from an EMBL/GenBank/DDBJ whole genome shotgun (WGS) entry which is preliminary data.</text>
</comment>
<feature type="signal peptide" evidence="1">
    <location>
        <begin position="1"/>
        <end position="23"/>
    </location>
</feature>
<gene>
    <name evidence="4" type="ORF">E6H00_04095</name>
</gene>